<comment type="cofactor">
    <cofactor evidence="1 9">
        <name>FAD</name>
        <dbReference type="ChEBI" id="CHEBI:57692"/>
    </cofactor>
</comment>
<sequence length="526" mass="58111">MIGKVLGNPDYDWNFYSVPQGAANDRRIAINRGKVLGGSSALNYMAYTRGSQIEHDDWEALGVTGWNWSIIQDAVKASEAWSPPSDYAMKHHADNNAEEHGRNGYVKTTAYSYYFDLALPFFKTLNEMGVATNMSESSGDLIGIWTYTASIDPVTGSRSYSTNAYYDHVADRPNIVVLTGAHVTRVLLDDNMNGPKRAQGVEYSVGGQVYSAGALREVIISAGALQTPQVLELSGIGNPDIMRRLNIPVKVDLPGVGENLQDHFTVRMGAELRGIHETVDDLSLDTFAEEKLKQYKQSKSGMLSSTLSTLVFLPAQAFIGPDVMKTMLDSLDKALRDTTMQNSPWRQVYEVQRSWLEKNGVAQLEMILFPSYQHASCTTENARHYTLSVFLQHAWCRGHVHAVSPSALDPPEIDLGTLRSPGDIGKYHFEAIKYAFKVMQTGPLGEETAKIIEPLPTWSDSELREYVRTNVISAFHPIGTASMLPRSQNGVVDNNLKVYGTSNLRVADASIFPIHLGTHPQATLYG</sequence>
<feature type="binding site" evidence="9">
    <location>
        <position position="183"/>
    </location>
    <ligand>
        <name>FAD</name>
        <dbReference type="ChEBI" id="CHEBI:57692"/>
    </ligand>
</feature>
<evidence type="ECO:0000256" key="3">
    <source>
        <dbReference type="ARBA" id="ARBA00022630"/>
    </source>
</evidence>
<name>F8P0P6_SERL9</name>
<dbReference type="InterPro" id="IPR012132">
    <property type="entry name" value="GMC_OxRdtase"/>
</dbReference>
<dbReference type="Pfam" id="PF05199">
    <property type="entry name" value="GMC_oxred_C"/>
    <property type="match status" value="1"/>
</dbReference>
<dbReference type="EMBL" id="GL945436">
    <property type="protein sequence ID" value="EGO22730.1"/>
    <property type="molecule type" value="Genomic_DNA"/>
</dbReference>
<dbReference type="AlphaFoldDB" id="F8P0P6"/>
<gene>
    <name evidence="13" type="ORF">SERLADRAFT_439506</name>
</gene>
<evidence type="ECO:0000256" key="4">
    <source>
        <dbReference type="ARBA" id="ARBA00022729"/>
    </source>
</evidence>
<keyword evidence="5 9" id="KW-0274">FAD</keyword>
<evidence type="ECO:0000256" key="5">
    <source>
        <dbReference type="ARBA" id="ARBA00022827"/>
    </source>
</evidence>
<protein>
    <recommendedName>
        <fullName evidence="11 12">Glucose-methanol-choline oxidoreductase N-terminal domain-containing protein</fullName>
    </recommendedName>
</protein>
<dbReference type="PANTHER" id="PTHR11552:SF201">
    <property type="entry name" value="GLUCOSE-METHANOL-CHOLINE OXIDOREDUCTASE N-TERMINAL DOMAIN-CONTAINING PROTEIN"/>
    <property type="match status" value="1"/>
</dbReference>
<dbReference type="OrthoDB" id="269227at2759"/>
<keyword evidence="6" id="KW-0560">Oxidoreductase</keyword>
<dbReference type="InterPro" id="IPR000172">
    <property type="entry name" value="GMC_OxRdtase_N"/>
</dbReference>
<accession>F8P0P6</accession>
<keyword evidence="4" id="KW-0732">Signal</keyword>
<dbReference type="Proteomes" id="UP000008064">
    <property type="component" value="Unassembled WGS sequence"/>
</dbReference>
<dbReference type="PROSITE" id="PS00624">
    <property type="entry name" value="GMC_OXRED_2"/>
    <property type="match status" value="1"/>
</dbReference>
<dbReference type="InterPro" id="IPR007867">
    <property type="entry name" value="GMC_OxRtase_C"/>
</dbReference>
<dbReference type="GO" id="GO:0050660">
    <property type="term" value="F:flavin adenine dinucleotide binding"/>
    <property type="evidence" value="ECO:0007669"/>
    <property type="project" value="InterPro"/>
</dbReference>
<proteinExistence type="inferred from homology"/>
<reference evidence="13" key="1">
    <citation type="submission" date="2011-04" db="EMBL/GenBank/DDBJ databases">
        <title>Evolution of plant cell wall degrading machinery underlies the functional diversity of forest fungi.</title>
        <authorList>
            <consortium name="US DOE Joint Genome Institute (JGI-PGF)"/>
            <person name="Eastwood D.C."/>
            <person name="Floudas D."/>
            <person name="Binder M."/>
            <person name="Majcherczyk A."/>
            <person name="Schneider P."/>
            <person name="Aerts A."/>
            <person name="Asiegbu F.O."/>
            <person name="Baker S.E."/>
            <person name="Barry K."/>
            <person name="Bendiksby M."/>
            <person name="Blumentritt M."/>
            <person name="Coutinho P.M."/>
            <person name="Cullen D."/>
            <person name="Cullen D."/>
            <person name="Gathman A."/>
            <person name="Goodell B."/>
            <person name="Henrissat B."/>
            <person name="Ihrmark K."/>
            <person name="Kauserud H."/>
            <person name="Kohler A."/>
            <person name="LaButti K."/>
            <person name="Lapidus A."/>
            <person name="Lavin J.L."/>
            <person name="Lee Y.-H."/>
            <person name="Lindquist E."/>
            <person name="Lilly W."/>
            <person name="Lucas S."/>
            <person name="Morin E."/>
            <person name="Murat C."/>
            <person name="Oguiza J.A."/>
            <person name="Park J."/>
            <person name="Pisabarro A.G."/>
            <person name="Riley R."/>
            <person name="Rosling A."/>
            <person name="Salamov A."/>
            <person name="Schmidt O."/>
            <person name="Schmutz J."/>
            <person name="Skrede I."/>
            <person name="Stenlid J."/>
            <person name="Wiebenga A."/>
            <person name="Xie X."/>
            <person name="Kues U."/>
            <person name="Hibbett D.S."/>
            <person name="Hoffmeister D."/>
            <person name="Hogberg N."/>
            <person name="Martin F."/>
            <person name="Grigoriev I.V."/>
            <person name="Watkinson S.C."/>
        </authorList>
    </citation>
    <scope>NUCLEOTIDE SEQUENCE</scope>
    <source>
        <strain evidence="13">S7.9</strain>
    </source>
</reference>
<feature type="domain" description="Glucose-methanol-choline oxidoreductase N-terminal" evidence="11">
    <location>
        <begin position="33"/>
        <end position="56"/>
    </location>
</feature>
<dbReference type="Gene3D" id="3.50.50.60">
    <property type="entry name" value="FAD/NAD(P)-binding domain"/>
    <property type="match status" value="1"/>
</dbReference>
<evidence type="ECO:0000259" key="11">
    <source>
        <dbReference type="PROSITE" id="PS00623"/>
    </source>
</evidence>
<dbReference type="PROSITE" id="PS00623">
    <property type="entry name" value="GMC_OXRED_1"/>
    <property type="match status" value="1"/>
</dbReference>
<evidence type="ECO:0000259" key="12">
    <source>
        <dbReference type="PROSITE" id="PS00624"/>
    </source>
</evidence>
<evidence type="ECO:0000313" key="13">
    <source>
        <dbReference type="EMBL" id="EGO22730.1"/>
    </source>
</evidence>
<dbReference type="PIRSF" id="PIRSF000137">
    <property type="entry name" value="Alcohol_oxidase"/>
    <property type="match status" value="1"/>
</dbReference>
<evidence type="ECO:0000256" key="1">
    <source>
        <dbReference type="ARBA" id="ARBA00001974"/>
    </source>
</evidence>
<evidence type="ECO:0000256" key="2">
    <source>
        <dbReference type="ARBA" id="ARBA00010790"/>
    </source>
</evidence>
<dbReference type="SUPFAM" id="SSF54373">
    <property type="entry name" value="FAD-linked reductases, C-terminal domain"/>
    <property type="match status" value="1"/>
</dbReference>
<comment type="similarity">
    <text evidence="2 10">Belongs to the GMC oxidoreductase family.</text>
</comment>
<dbReference type="GeneID" id="18815202"/>
<dbReference type="GO" id="GO:0016614">
    <property type="term" value="F:oxidoreductase activity, acting on CH-OH group of donors"/>
    <property type="evidence" value="ECO:0007669"/>
    <property type="project" value="InterPro"/>
</dbReference>
<feature type="active site" description="Proton donor" evidence="8">
    <location>
        <position position="476"/>
    </location>
</feature>
<feature type="binding site" evidence="9">
    <location>
        <position position="35"/>
    </location>
    <ligand>
        <name>FAD</name>
        <dbReference type="ChEBI" id="CHEBI:57692"/>
    </ligand>
</feature>
<organism>
    <name type="scientific">Serpula lacrymans var. lacrymans (strain S7.9)</name>
    <name type="common">Dry rot fungus</name>
    <dbReference type="NCBI Taxonomy" id="578457"/>
    <lineage>
        <taxon>Eukaryota</taxon>
        <taxon>Fungi</taxon>
        <taxon>Dikarya</taxon>
        <taxon>Basidiomycota</taxon>
        <taxon>Agaricomycotina</taxon>
        <taxon>Agaricomycetes</taxon>
        <taxon>Agaricomycetidae</taxon>
        <taxon>Boletales</taxon>
        <taxon>Coniophorineae</taxon>
        <taxon>Serpulaceae</taxon>
        <taxon>Serpula</taxon>
    </lineage>
</organism>
<evidence type="ECO:0000256" key="7">
    <source>
        <dbReference type="ARBA" id="ARBA00023180"/>
    </source>
</evidence>
<dbReference type="KEGG" id="sla:SERLADRAFT_439506"/>
<dbReference type="RefSeq" id="XP_007319970.1">
    <property type="nucleotide sequence ID" value="XM_007319908.1"/>
</dbReference>
<feature type="domain" description="Glucose-methanol-choline oxidoreductase N-terminal" evidence="12">
    <location>
        <begin position="223"/>
        <end position="237"/>
    </location>
</feature>
<evidence type="ECO:0000256" key="6">
    <source>
        <dbReference type="ARBA" id="ARBA00023002"/>
    </source>
</evidence>
<dbReference type="HOGENOM" id="CLU_002865_6_0_1"/>
<keyword evidence="3 10" id="KW-0285">Flavoprotein</keyword>
<keyword evidence="7" id="KW-0325">Glycoprotein</keyword>
<evidence type="ECO:0000256" key="10">
    <source>
        <dbReference type="RuleBase" id="RU003968"/>
    </source>
</evidence>
<dbReference type="PANTHER" id="PTHR11552">
    <property type="entry name" value="GLUCOSE-METHANOL-CHOLINE GMC OXIDOREDUCTASE"/>
    <property type="match status" value="1"/>
</dbReference>
<dbReference type="Gene3D" id="3.30.560.10">
    <property type="entry name" value="Glucose Oxidase, domain 3"/>
    <property type="match status" value="1"/>
</dbReference>
<feature type="binding site" evidence="9">
    <location>
        <begin position="520"/>
        <end position="521"/>
    </location>
    <ligand>
        <name>FAD</name>
        <dbReference type="ChEBI" id="CHEBI:57692"/>
    </ligand>
</feature>
<dbReference type="SUPFAM" id="SSF51905">
    <property type="entry name" value="FAD/NAD(P)-binding domain"/>
    <property type="match status" value="1"/>
</dbReference>
<evidence type="ECO:0000256" key="9">
    <source>
        <dbReference type="PIRSR" id="PIRSR000137-2"/>
    </source>
</evidence>
<dbReference type="InterPro" id="IPR036188">
    <property type="entry name" value="FAD/NAD-bd_sf"/>
</dbReference>
<feature type="active site" description="Proton acceptor" evidence="8">
    <location>
        <position position="519"/>
    </location>
</feature>
<evidence type="ECO:0000256" key="8">
    <source>
        <dbReference type="PIRSR" id="PIRSR000137-1"/>
    </source>
</evidence>
<dbReference type="Pfam" id="PF00732">
    <property type="entry name" value="GMC_oxred_N"/>
    <property type="match status" value="1"/>
</dbReference>